<accession>A0ABW2IMF5</accession>
<dbReference type="RefSeq" id="WP_382167671.1">
    <property type="nucleotide sequence ID" value="NZ_JBHTBR010000005.1"/>
</dbReference>
<dbReference type="EMBL" id="JBHTBR010000005">
    <property type="protein sequence ID" value="MFC7292326.1"/>
    <property type="molecule type" value="Genomic_DNA"/>
</dbReference>
<name>A0ABW2IMF5_9PROT</name>
<comment type="similarity">
    <text evidence="2 3">Belongs to the pyridoxal phosphate-binding protein YggS/PROSC family.</text>
</comment>
<feature type="domain" description="Alanine racemase N-terminal" evidence="4">
    <location>
        <begin position="50"/>
        <end position="225"/>
    </location>
</feature>
<dbReference type="Proteomes" id="UP001596492">
    <property type="component" value="Unassembled WGS sequence"/>
</dbReference>
<evidence type="ECO:0000259" key="4">
    <source>
        <dbReference type="Pfam" id="PF01168"/>
    </source>
</evidence>
<dbReference type="HAMAP" id="MF_02087">
    <property type="entry name" value="PLP_homeostasis"/>
    <property type="match status" value="1"/>
</dbReference>
<dbReference type="PANTHER" id="PTHR10146">
    <property type="entry name" value="PROLINE SYNTHETASE CO-TRANSCRIBED BACTERIAL HOMOLOG PROTEIN"/>
    <property type="match status" value="1"/>
</dbReference>
<dbReference type="Pfam" id="PF01168">
    <property type="entry name" value="Ala_racemase_N"/>
    <property type="match status" value="1"/>
</dbReference>
<comment type="function">
    <text evidence="2">Pyridoxal 5'-phosphate (PLP)-binding protein, which is involved in PLP homeostasis.</text>
</comment>
<dbReference type="PIRSF" id="PIRSF004848">
    <property type="entry name" value="YBL036c_PLPDEIII"/>
    <property type="match status" value="1"/>
</dbReference>
<keyword evidence="6" id="KW-1185">Reference proteome</keyword>
<dbReference type="InterPro" id="IPR001608">
    <property type="entry name" value="Ala_racemase_N"/>
</dbReference>
<comment type="caution">
    <text evidence="5">The sequence shown here is derived from an EMBL/GenBank/DDBJ whole genome shotgun (WGS) entry which is preliminary data.</text>
</comment>
<evidence type="ECO:0000256" key="3">
    <source>
        <dbReference type="RuleBase" id="RU004514"/>
    </source>
</evidence>
<evidence type="ECO:0000256" key="2">
    <source>
        <dbReference type="HAMAP-Rule" id="MF_02087"/>
    </source>
</evidence>
<dbReference type="Gene3D" id="3.20.20.10">
    <property type="entry name" value="Alanine racemase"/>
    <property type="match status" value="1"/>
</dbReference>
<evidence type="ECO:0000313" key="6">
    <source>
        <dbReference type="Proteomes" id="UP001596492"/>
    </source>
</evidence>
<sequence length="228" mass="25158">MMQTPELSIRERRAQIISRIETAADSKGLNPSDITLTAVSKVQPDDRVDAMLEAGQRVFGENRVQEAKARWKERKAEYPEIKLRLIGPLQTNKAEEAVALFDVIETIDRMKLAAFVAKAMKAQDRDIELFVQINTGEEEQKAGVLPQDADLFLKEVKDNLGLKISGLMCIPPVGEPAGPHFALLRKIALRNGIANLSMGMSEDFEIAIGFGSTHVRVGSALFGERVTT</sequence>
<dbReference type="CDD" id="cd00635">
    <property type="entry name" value="PLPDE_III_YBL036c_like"/>
    <property type="match status" value="1"/>
</dbReference>
<protein>
    <recommendedName>
        <fullName evidence="2">Pyridoxal phosphate homeostasis protein</fullName>
        <shortName evidence="2">PLP homeostasis protein</shortName>
    </recommendedName>
</protein>
<evidence type="ECO:0000256" key="1">
    <source>
        <dbReference type="ARBA" id="ARBA00022898"/>
    </source>
</evidence>
<reference evidence="6" key="1">
    <citation type="journal article" date="2019" name="Int. J. Syst. Evol. Microbiol.">
        <title>The Global Catalogue of Microorganisms (GCM) 10K type strain sequencing project: providing services to taxonomists for standard genome sequencing and annotation.</title>
        <authorList>
            <consortium name="The Broad Institute Genomics Platform"/>
            <consortium name="The Broad Institute Genome Sequencing Center for Infectious Disease"/>
            <person name="Wu L."/>
            <person name="Ma J."/>
        </authorList>
    </citation>
    <scope>NUCLEOTIDE SEQUENCE [LARGE SCALE GENOMIC DNA]</scope>
    <source>
        <strain evidence="6">CCUG 51308</strain>
    </source>
</reference>
<feature type="modified residue" description="N6-(pyridoxal phosphate)lysine" evidence="2">
    <location>
        <position position="41"/>
    </location>
</feature>
<dbReference type="SUPFAM" id="SSF51419">
    <property type="entry name" value="PLP-binding barrel"/>
    <property type="match status" value="1"/>
</dbReference>
<proteinExistence type="inferred from homology"/>
<dbReference type="PANTHER" id="PTHR10146:SF14">
    <property type="entry name" value="PYRIDOXAL PHOSPHATE HOMEOSTASIS PROTEIN"/>
    <property type="match status" value="1"/>
</dbReference>
<keyword evidence="1 2" id="KW-0663">Pyridoxal phosphate</keyword>
<gene>
    <name evidence="5" type="ORF">ACFQS8_11910</name>
</gene>
<dbReference type="NCBIfam" id="TIGR00044">
    <property type="entry name" value="YggS family pyridoxal phosphate-dependent enzyme"/>
    <property type="match status" value="1"/>
</dbReference>
<dbReference type="InterPro" id="IPR029066">
    <property type="entry name" value="PLP-binding_barrel"/>
</dbReference>
<organism evidence="5 6">
    <name type="scientific">Hirschia litorea</name>
    <dbReference type="NCBI Taxonomy" id="1199156"/>
    <lineage>
        <taxon>Bacteria</taxon>
        <taxon>Pseudomonadati</taxon>
        <taxon>Pseudomonadota</taxon>
        <taxon>Alphaproteobacteria</taxon>
        <taxon>Hyphomonadales</taxon>
        <taxon>Hyphomonadaceae</taxon>
        <taxon>Hirschia</taxon>
    </lineage>
</organism>
<evidence type="ECO:0000313" key="5">
    <source>
        <dbReference type="EMBL" id="MFC7292326.1"/>
    </source>
</evidence>
<dbReference type="InterPro" id="IPR011078">
    <property type="entry name" value="PyrdxlP_homeostasis"/>
</dbReference>